<reference evidence="3" key="1">
    <citation type="journal article" date="2014" name="Int. J. Syst. Evol. Microbiol.">
        <title>Complete genome sequence of Corynebacterium casei LMG S-19264T (=DSM 44701T), isolated from a smear-ripened cheese.</title>
        <authorList>
            <consortium name="US DOE Joint Genome Institute (JGI-PGF)"/>
            <person name="Walter F."/>
            <person name="Albersmeier A."/>
            <person name="Kalinowski J."/>
            <person name="Ruckert C."/>
        </authorList>
    </citation>
    <scope>NUCLEOTIDE SEQUENCE</scope>
    <source>
        <strain evidence="3">CCM 7684</strain>
    </source>
</reference>
<gene>
    <name evidence="3" type="ORF">GCM10007276_06020</name>
</gene>
<name>A0A8J2VJ57_9RHOB</name>
<dbReference type="Pfam" id="PF01451">
    <property type="entry name" value="LMWPc"/>
    <property type="match status" value="1"/>
</dbReference>
<dbReference type="Proteomes" id="UP000602745">
    <property type="component" value="Unassembled WGS sequence"/>
</dbReference>
<dbReference type="RefSeq" id="WP_188408211.1">
    <property type="nucleotide sequence ID" value="NZ_BMCP01000001.1"/>
</dbReference>
<dbReference type="SUPFAM" id="SSF52788">
    <property type="entry name" value="Phosphotyrosine protein phosphatases I"/>
    <property type="match status" value="1"/>
</dbReference>
<keyword evidence="4" id="KW-1185">Reference proteome</keyword>
<proteinExistence type="predicted"/>
<dbReference type="AlphaFoldDB" id="A0A8J2VJ57"/>
<protein>
    <submittedName>
        <fullName evidence="3">ArsC family transcriptional regulator</fullName>
    </submittedName>
</protein>
<evidence type="ECO:0000256" key="1">
    <source>
        <dbReference type="ARBA" id="ARBA00022849"/>
    </source>
</evidence>
<dbReference type="InterPro" id="IPR023485">
    <property type="entry name" value="Ptyr_pPase"/>
</dbReference>
<keyword evidence="1" id="KW-0059">Arsenical resistance</keyword>
<evidence type="ECO:0000313" key="3">
    <source>
        <dbReference type="EMBL" id="GGE31657.1"/>
    </source>
</evidence>
<dbReference type="PANTHER" id="PTHR43428">
    <property type="entry name" value="ARSENATE REDUCTASE"/>
    <property type="match status" value="1"/>
</dbReference>
<evidence type="ECO:0000313" key="4">
    <source>
        <dbReference type="Proteomes" id="UP000602745"/>
    </source>
</evidence>
<dbReference type="CDD" id="cd16345">
    <property type="entry name" value="LMWP_ArsC"/>
    <property type="match status" value="1"/>
</dbReference>
<accession>A0A8J2VJ57</accession>
<sequence>MTDAGAKRPQSVLFMCRQNAIRSAMAEGLAKHYFGRSLYVQSAGVLPGEADGFAVACMEEAGLDISRHRPKSLEDIEDLGFDLIITLAPEAHHKALELTRHYAVEVEYWPTLDPTVETGHRDQRMAAYRQVRDMLKKRIMERFR</sequence>
<dbReference type="SMART" id="SM00226">
    <property type="entry name" value="LMWPc"/>
    <property type="match status" value="1"/>
</dbReference>
<organism evidence="3 4">
    <name type="scientific">Agaricicola taiwanensis</name>
    <dbReference type="NCBI Taxonomy" id="591372"/>
    <lineage>
        <taxon>Bacteria</taxon>
        <taxon>Pseudomonadati</taxon>
        <taxon>Pseudomonadota</taxon>
        <taxon>Alphaproteobacteria</taxon>
        <taxon>Rhodobacterales</taxon>
        <taxon>Paracoccaceae</taxon>
        <taxon>Agaricicola</taxon>
    </lineage>
</organism>
<dbReference type="GO" id="GO:0046685">
    <property type="term" value="P:response to arsenic-containing substance"/>
    <property type="evidence" value="ECO:0007669"/>
    <property type="project" value="UniProtKB-KW"/>
</dbReference>
<feature type="domain" description="Phosphotyrosine protein phosphatase I" evidence="2">
    <location>
        <begin position="10"/>
        <end position="142"/>
    </location>
</feature>
<dbReference type="EMBL" id="BMCP01000001">
    <property type="protein sequence ID" value="GGE31657.1"/>
    <property type="molecule type" value="Genomic_DNA"/>
</dbReference>
<dbReference type="InterPro" id="IPR036196">
    <property type="entry name" value="Ptyr_pPase_sf"/>
</dbReference>
<dbReference type="Gene3D" id="3.40.50.2300">
    <property type="match status" value="1"/>
</dbReference>
<comment type="caution">
    <text evidence="3">The sequence shown here is derived from an EMBL/GenBank/DDBJ whole genome shotgun (WGS) entry which is preliminary data.</text>
</comment>
<evidence type="ECO:0000259" key="2">
    <source>
        <dbReference type="SMART" id="SM00226"/>
    </source>
</evidence>
<reference evidence="3" key="2">
    <citation type="submission" date="2020-09" db="EMBL/GenBank/DDBJ databases">
        <authorList>
            <person name="Sun Q."/>
            <person name="Sedlacek I."/>
        </authorList>
    </citation>
    <scope>NUCLEOTIDE SEQUENCE</scope>
    <source>
        <strain evidence="3">CCM 7684</strain>
    </source>
</reference>
<dbReference type="PANTHER" id="PTHR43428:SF1">
    <property type="entry name" value="ARSENATE REDUCTASE"/>
    <property type="match status" value="1"/>
</dbReference>